<keyword evidence="4" id="KW-1185">Reference proteome</keyword>
<gene>
    <name evidence="3" type="ORF">PSQ39_09680</name>
</gene>
<evidence type="ECO:0000313" key="3">
    <source>
        <dbReference type="EMBL" id="MDD0814897.1"/>
    </source>
</evidence>
<dbReference type="EMBL" id="JAQSIO010000003">
    <property type="protein sequence ID" value="MDD0814897.1"/>
    <property type="molecule type" value="Genomic_DNA"/>
</dbReference>
<feature type="compositionally biased region" description="Pro residues" evidence="1">
    <location>
        <begin position="214"/>
        <end position="225"/>
    </location>
</feature>
<feature type="region of interest" description="Disordered" evidence="1">
    <location>
        <begin position="106"/>
        <end position="225"/>
    </location>
</feature>
<reference evidence="3 4" key="1">
    <citation type="submission" date="2023-02" db="EMBL/GenBank/DDBJ databases">
        <title>Bacterial whole genome sequence for Curvibacter sp. HBC28.</title>
        <authorList>
            <person name="Le V."/>
            <person name="Ko S.-R."/>
            <person name="Ahn C.-Y."/>
            <person name="Oh H.-M."/>
        </authorList>
    </citation>
    <scope>NUCLEOTIDE SEQUENCE [LARGE SCALE GENOMIC DNA]</scope>
    <source>
        <strain evidence="3 4">HBC28</strain>
    </source>
</reference>
<evidence type="ECO:0000256" key="2">
    <source>
        <dbReference type="SAM" id="SignalP"/>
    </source>
</evidence>
<evidence type="ECO:0000256" key="1">
    <source>
        <dbReference type="SAM" id="MobiDB-lite"/>
    </source>
</evidence>
<organism evidence="3 4">
    <name type="scientific">Curvibacter microcysteis</name>
    <dbReference type="NCBI Taxonomy" id="3026419"/>
    <lineage>
        <taxon>Bacteria</taxon>
        <taxon>Pseudomonadati</taxon>
        <taxon>Pseudomonadota</taxon>
        <taxon>Betaproteobacteria</taxon>
        <taxon>Burkholderiales</taxon>
        <taxon>Comamonadaceae</taxon>
        <taxon>Curvibacter</taxon>
    </lineage>
</organism>
<dbReference type="RefSeq" id="WP_273926565.1">
    <property type="nucleotide sequence ID" value="NZ_JAQSIO010000003.1"/>
</dbReference>
<keyword evidence="2" id="KW-0732">Signal</keyword>
<accession>A0ABT5ME86</accession>
<protein>
    <recommendedName>
        <fullName evidence="5">TolA protein</fullName>
    </recommendedName>
</protein>
<evidence type="ECO:0008006" key="5">
    <source>
        <dbReference type="Google" id="ProtNLM"/>
    </source>
</evidence>
<evidence type="ECO:0000313" key="4">
    <source>
        <dbReference type="Proteomes" id="UP001528672"/>
    </source>
</evidence>
<name>A0ABT5ME86_9BURK</name>
<feature type="signal peptide" evidence="2">
    <location>
        <begin position="1"/>
        <end position="22"/>
    </location>
</feature>
<feature type="compositionally biased region" description="Basic and acidic residues" evidence="1">
    <location>
        <begin position="127"/>
        <end position="205"/>
    </location>
</feature>
<feature type="chain" id="PRO_5046037429" description="TolA protein" evidence="2">
    <location>
        <begin position="23"/>
        <end position="225"/>
    </location>
</feature>
<feature type="compositionally biased region" description="Basic and acidic residues" evidence="1">
    <location>
        <begin position="106"/>
        <end position="120"/>
    </location>
</feature>
<dbReference type="Proteomes" id="UP001528672">
    <property type="component" value="Unassembled WGS sequence"/>
</dbReference>
<proteinExistence type="predicted"/>
<comment type="caution">
    <text evidence="3">The sequence shown here is derived from an EMBL/GenBank/DDBJ whole genome shotgun (WGS) entry which is preliminary data.</text>
</comment>
<sequence length="225" mass="25855">MSPVWRSAALAWALCGALGAFADTPSVAPVNPVEVERLRIEQERAAEMLRQQGVESGCYQRFAVNDCLIQSRIKHREVLSDLKRQEVQLNDRERRFRSAEQLRRIEEKVSSPERDIDLMNREQQAQRTERDRQENAQKKATDAVNQVKERADRRAEQQRRLEQAQQEDADRQLKAQAAADEKKRYDDKVRDAAQHRQQLEQDLKNRAGARAAPLPSPSAVPAVKP</sequence>